<proteinExistence type="predicted"/>
<dbReference type="AlphaFoldDB" id="A0AA35T6Q2"/>
<reference evidence="1" key="1">
    <citation type="submission" date="2023-03" db="EMBL/GenBank/DDBJ databases">
        <authorList>
            <person name="Steffen K."/>
            <person name="Cardenas P."/>
        </authorList>
    </citation>
    <scope>NUCLEOTIDE SEQUENCE</scope>
</reference>
<dbReference type="Gene3D" id="3.20.20.140">
    <property type="entry name" value="Metal-dependent hydrolases"/>
    <property type="match status" value="1"/>
</dbReference>
<keyword evidence="2" id="KW-1185">Reference proteome</keyword>
<protein>
    <submittedName>
        <fullName evidence="1">Uncharacterized protein</fullName>
    </submittedName>
</protein>
<comment type="caution">
    <text evidence="1">The sequence shown here is derived from an EMBL/GenBank/DDBJ whole genome shotgun (WGS) entry which is preliminary data.</text>
</comment>
<accession>A0AA35T6Q2</accession>
<gene>
    <name evidence="1" type="ORF">GBAR_LOCUS23716</name>
</gene>
<evidence type="ECO:0000313" key="2">
    <source>
        <dbReference type="Proteomes" id="UP001174909"/>
    </source>
</evidence>
<dbReference type="Proteomes" id="UP001174909">
    <property type="component" value="Unassembled WGS sequence"/>
</dbReference>
<dbReference type="SUPFAM" id="SSF51556">
    <property type="entry name" value="Metallo-dependent hydrolases"/>
    <property type="match status" value="1"/>
</dbReference>
<evidence type="ECO:0000313" key="1">
    <source>
        <dbReference type="EMBL" id="CAI8042770.1"/>
    </source>
</evidence>
<dbReference type="EMBL" id="CASHTH010003283">
    <property type="protein sequence ID" value="CAI8042770.1"/>
    <property type="molecule type" value="Genomic_DNA"/>
</dbReference>
<name>A0AA35T6Q2_GEOBA</name>
<dbReference type="InterPro" id="IPR032466">
    <property type="entry name" value="Metal_Hydrolase"/>
</dbReference>
<sequence>MIGVKRAVNPQLQMAGDGSGKADLTSLETLLRENPDNKFLVTLLSRENQHELCVIGRKFKNLMIFGCWWFMNNPSVIEEITRERIELLGLSVIPQHSDARILDQLVYKWIHSRQIIADVLVEKYQTLLDVGWTLTSSEVERDVNNLFGGNFDRFLNGN</sequence>
<organism evidence="1 2">
    <name type="scientific">Geodia barretti</name>
    <name type="common">Barrett's horny sponge</name>
    <dbReference type="NCBI Taxonomy" id="519541"/>
    <lineage>
        <taxon>Eukaryota</taxon>
        <taxon>Metazoa</taxon>
        <taxon>Porifera</taxon>
        <taxon>Demospongiae</taxon>
        <taxon>Heteroscleromorpha</taxon>
        <taxon>Tetractinellida</taxon>
        <taxon>Astrophorina</taxon>
        <taxon>Geodiidae</taxon>
        <taxon>Geodia</taxon>
    </lineage>
</organism>